<keyword evidence="2 5" id="KW-0812">Transmembrane</keyword>
<comment type="subcellular location">
    <subcellularLocation>
        <location evidence="1">Cell membrane</location>
        <topology evidence="1">Multi-pass membrane protein</topology>
    </subcellularLocation>
</comment>
<dbReference type="GO" id="GO:0022857">
    <property type="term" value="F:transmembrane transporter activity"/>
    <property type="evidence" value="ECO:0007669"/>
    <property type="project" value="InterPro"/>
</dbReference>
<feature type="transmembrane region" description="Helical" evidence="5">
    <location>
        <begin position="167"/>
        <end position="189"/>
    </location>
</feature>
<feature type="transmembrane region" description="Helical" evidence="5">
    <location>
        <begin position="143"/>
        <end position="161"/>
    </location>
</feature>
<accession>A0A346XZ66</accession>
<proteinExistence type="predicted"/>
<feature type="transmembrane region" description="Helical" evidence="5">
    <location>
        <begin position="301"/>
        <end position="319"/>
    </location>
</feature>
<sequence length="398" mass="39526">MMVPVSASVARRALFGGVVGTTSSVLPAFMTGAIAVQLADDLSLGASQLGLVIGGFFASAALGSVLLGRLAERLGPGAAMRIGLTTSMLTGLAMSQAGSALHLGLALLVAGTSNALTQPAANLLLVRHVPDGRLGLAMALKQAGMPIASLLGGVAVPVLALTVGWRWAYVAAALVAGAAMAAVPAAAGSTRAARSTSSVPRPRPDLPRSLLVGYAVVGLLGAAAAGATVSFLVSAGEQSGLSPSEAGLLLTGGSAVGITSRILHGRWADGPRLLPIRRVALLLGVGGLATIVLALDTPMAYVVAVLPVFAFGWAWPGLFNLSVVRNNPSAAAASTGVTQTGVYIGAGAGPVLGGLVVDTAGYPALWWASGLSLLLAAGTALLLRRRLRARRAALLVGA</sequence>
<name>A0A346XZ66_9ACTN</name>
<dbReference type="SUPFAM" id="SSF103473">
    <property type="entry name" value="MFS general substrate transporter"/>
    <property type="match status" value="1"/>
</dbReference>
<dbReference type="InterPro" id="IPR020846">
    <property type="entry name" value="MFS_dom"/>
</dbReference>
<dbReference type="InterPro" id="IPR011701">
    <property type="entry name" value="MFS"/>
</dbReference>
<feature type="transmembrane region" description="Helical" evidence="5">
    <location>
        <begin position="246"/>
        <end position="264"/>
    </location>
</feature>
<reference evidence="7 8" key="1">
    <citation type="submission" date="2018-09" db="EMBL/GenBank/DDBJ databases">
        <title>Complete genome sequence of Euzebya sp. DY32-46 isolated from seawater of Pacific Ocean.</title>
        <authorList>
            <person name="Xu L."/>
            <person name="Wu Y.-H."/>
            <person name="Xu X.-W."/>
        </authorList>
    </citation>
    <scope>NUCLEOTIDE SEQUENCE [LARGE SCALE GENOMIC DNA]</scope>
    <source>
        <strain evidence="7 8">DY32-46</strain>
    </source>
</reference>
<dbReference type="AlphaFoldDB" id="A0A346XZ66"/>
<dbReference type="InterPro" id="IPR052952">
    <property type="entry name" value="MFS-Transporter"/>
</dbReference>
<evidence type="ECO:0000259" key="6">
    <source>
        <dbReference type="PROSITE" id="PS50850"/>
    </source>
</evidence>
<evidence type="ECO:0000256" key="5">
    <source>
        <dbReference type="SAM" id="Phobius"/>
    </source>
</evidence>
<dbReference type="PANTHER" id="PTHR23527:SF1">
    <property type="entry name" value="BLL3282 PROTEIN"/>
    <property type="match status" value="1"/>
</dbReference>
<evidence type="ECO:0000256" key="1">
    <source>
        <dbReference type="ARBA" id="ARBA00004651"/>
    </source>
</evidence>
<keyword evidence="8" id="KW-1185">Reference proteome</keyword>
<dbReference type="KEGG" id="euz:DVS28_a2834"/>
<evidence type="ECO:0000313" key="8">
    <source>
        <dbReference type="Proteomes" id="UP000264006"/>
    </source>
</evidence>
<keyword evidence="4 5" id="KW-0472">Membrane</keyword>
<dbReference type="Proteomes" id="UP000264006">
    <property type="component" value="Chromosome"/>
</dbReference>
<dbReference type="PANTHER" id="PTHR23527">
    <property type="entry name" value="BLL3282 PROTEIN"/>
    <property type="match status" value="1"/>
</dbReference>
<feature type="domain" description="Major facilitator superfamily (MFS) profile" evidence="6">
    <location>
        <begin position="9"/>
        <end position="388"/>
    </location>
</feature>
<dbReference type="InterPro" id="IPR036259">
    <property type="entry name" value="MFS_trans_sf"/>
</dbReference>
<evidence type="ECO:0000313" key="7">
    <source>
        <dbReference type="EMBL" id="AXV07513.1"/>
    </source>
</evidence>
<dbReference type="GO" id="GO:0005886">
    <property type="term" value="C:plasma membrane"/>
    <property type="evidence" value="ECO:0007669"/>
    <property type="project" value="UniProtKB-SubCell"/>
</dbReference>
<feature type="transmembrane region" description="Helical" evidence="5">
    <location>
        <begin position="364"/>
        <end position="383"/>
    </location>
</feature>
<protein>
    <submittedName>
        <fullName evidence="7">Major facilitator superfamily MFS_1</fullName>
    </submittedName>
</protein>
<dbReference type="EMBL" id="CP031165">
    <property type="protein sequence ID" value="AXV07513.1"/>
    <property type="molecule type" value="Genomic_DNA"/>
</dbReference>
<dbReference type="PROSITE" id="PS50850">
    <property type="entry name" value="MFS"/>
    <property type="match status" value="1"/>
</dbReference>
<dbReference type="OrthoDB" id="5176013at2"/>
<feature type="transmembrane region" description="Helical" evidence="5">
    <location>
        <begin position="51"/>
        <end position="71"/>
    </location>
</feature>
<keyword evidence="3 5" id="KW-1133">Transmembrane helix</keyword>
<evidence type="ECO:0000256" key="2">
    <source>
        <dbReference type="ARBA" id="ARBA00022692"/>
    </source>
</evidence>
<feature type="transmembrane region" description="Helical" evidence="5">
    <location>
        <begin position="210"/>
        <end position="234"/>
    </location>
</feature>
<feature type="transmembrane region" description="Helical" evidence="5">
    <location>
        <begin position="276"/>
        <end position="295"/>
    </location>
</feature>
<organism evidence="7 8">
    <name type="scientific">Euzebya pacifica</name>
    <dbReference type="NCBI Taxonomy" id="1608957"/>
    <lineage>
        <taxon>Bacteria</taxon>
        <taxon>Bacillati</taxon>
        <taxon>Actinomycetota</taxon>
        <taxon>Nitriliruptoria</taxon>
        <taxon>Euzebyales</taxon>
    </lineage>
</organism>
<dbReference type="Pfam" id="PF07690">
    <property type="entry name" value="MFS_1"/>
    <property type="match status" value="1"/>
</dbReference>
<dbReference type="Gene3D" id="1.20.1250.20">
    <property type="entry name" value="MFS general substrate transporter like domains"/>
    <property type="match status" value="2"/>
</dbReference>
<evidence type="ECO:0000256" key="3">
    <source>
        <dbReference type="ARBA" id="ARBA00022989"/>
    </source>
</evidence>
<evidence type="ECO:0000256" key="4">
    <source>
        <dbReference type="ARBA" id="ARBA00023136"/>
    </source>
</evidence>
<gene>
    <name evidence="7" type="ORF">DVS28_a2834</name>
</gene>